<dbReference type="RefSeq" id="WP_024038130.1">
    <property type="nucleotide sequence ID" value="NZ_CACRUE010000026.1"/>
</dbReference>
<dbReference type="InterPro" id="IPR041657">
    <property type="entry name" value="HTH_17"/>
</dbReference>
<dbReference type="PANTHER" id="PTHR38431">
    <property type="entry name" value="BLL2305 PROTEIN"/>
    <property type="match status" value="1"/>
</dbReference>
<gene>
    <name evidence="3" type="ORF">IBLFYP30_01750</name>
</gene>
<evidence type="ECO:0000259" key="2">
    <source>
        <dbReference type="Pfam" id="PF12728"/>
    </source>
</evidence>
<dbReference type="GO" id="GO:0003677">
    <property type="term" value="F:DNA binding"/>
    <property type="evidence" value="ECO:0007669"/>
    <property type="project" value="InterPro"/>
</dbReference>
<evidence type="ECO:0000259" key="1">
    <source>
        <dbReference type="Pfam" id="PF12727"/>
    </source>
</evidence>
<sequence length="319" mass="36153">MNSTSLTPLEVAELLKITKNTVYELIKRGELPAYKVGRKLRIDKEDIDNYIKSQKSSTISSPDTQQQEITLNDIPSEKNETKLDDKSIIICGQDMILDILSRNIESSLPSIKSYRSYMGSYNGLYNLYNNKASIASSHLWDWETSEYNIDFVKKLLPGIPCTIINLTYRTQGFYVQKGNPKNINGWEDLKRDDLSYVNREIGCGVRVLLDGKLRELNISSNEINGYNYEENSHLAVASAVARGKGDFGIGIEKVAKQIDNIDFIPLQKERYDLVIKTNDLENPIYKQILNIINSDTFKDELEGLGGYDLKDTGKIIAET</sequence>
<dbReference type="Pfam" id="PF12727">
    <property type="entry name" value="PBP_like"/>
    <property type="match status" value="1"/>
</dbReference>
<dbReference type="PANTHER" id="PTHR38431:SF1">
    <property type="entry name" value="BLL2305 PROTEIN"/>
    <property type="match status" value="1"/>
</dbReference>
<dbReference type="SUPFAM" id="SSF53850">
    <property type="entry name" value="Periplasmic binding protein-like II"/>
    <property type="match status" value="1"/>
</dbReference>
<dbReference type="Gene3D" id="3.40.190.10">
    <property type="entry name" value="Periplasmic binding protein-like II"/>
    <property type="match status" value="1"/>
</dbReference>
<name>A0A6N3C5F3_9FIRM</name>
<organism evidence="3">
    <name type="scientific">Intestinibacter bartlettii</name>
    <dbReference type="NCBI Taxonomy" id="261299"/>
    <lineage>
        <taxon>Bacteria</taxon>
        <taxon>Bacillati</taxon>
        <taxon>Bacillota</taxon>
        <taxon>Clostridia</taxon>
        <taxon>Peptostreptococcales</taxon>
        <taxon>Peptostreptococcaceae</taxon>
        <taxon>Intestinibacter</taxon>
    </lineage>
</organism>
<dbReference type="SUPFAM" id="SSF46955">
    <property type="entry name" value="Putative DNA-binding domain"/>
    <property type="match status" value="1"/>
</dbReference>
<protein>
    <submittedName>
        <fullName evidence="3">PBP superfamily domain protein</fullName>
    </submittedName>
</protein>
<dbReference type="InterPro" id="IPR024370">
    <property type="entry name" value="PBP_domain"/>
</dbReference>
<feature type="domain" description="Helix-turn-helix" evidence="2">
    <location>
        <begin position="6"/>
        <end position="54"/>
    </location>
</feature>
<dbReference type="NCBIfam" id="TIGR01764">
    <property type="entry name" value="excise"/>
    <property type="match status" value="1"/>
</dbReference>
<dbReference type="InterPro" id="IPR010093">
    <property type="entry name" value="SinI_DNA-bd"/>
</dbReference>
<feature type="domain" description="PBP" evidence="1">
    <location>
        <begin position="104"/>
        <end position="292"/>
    </location>
</feature>
<reference evidence="3" key="1">
    <citation type="submission" date="2019-11" db="EMBL/GenBank/DDBJ databases">
        <authorList>
            <person name="Feng L."/>
        </authorList>
    </citation>
    <scope>NUCLEOTIDE SEQUENCE</scope>
    <source>
        <strain evidence="3">IbartlettiiLFYP30</strain>
    </source>
</reference>
<proteinExistence type="predicted"/>
<dbReference type="InterPro" id="IPR009061">
    <property type="entry name" value="DNA-bd_dom_put_sf"/>
</dbReference>
<dbReference type="Pfam" id="PF12728">
    <property type="entry name" value="HTH_17"/>
    <property type="match status" value="1"/>
</dbReference>
<dbReference type="AlphaFoldDB" id="A0A6N3C5F3"/>
<evidence type="ECO:0000313" key="3">
    <source>
        <dbReference type="EMBL" id="VYU10564.1"/>
    </source>
</evidence>
<accession>A0A6N3C5F3</accession>
<dbReference type="EMBL" id="CACRUE010000026">
    <property type="protein sequence ID" value="VYU10564.1"/>
    <property type="molecule type" value="Genomic_DNA"/>
</dbReference>